<organism evidence="1 2">
    <name type="scientific">Candidatus Jettenia ecosi</name>
    <dbReference type="NCBI Taxonomy" id="2494326"/>
    <lineage>
        <taxon>Bacteria</taxon>
        <taxon>Pseudomonadati</taxon>
        <taxon>Planctomycetota</taxon>
        <taxon>Candidatus Brocadiia</taxon>
        <taxon>Candidatus Brocadiales</taxon>
        <taxon>Candidatus Brocadiaceae</taxon>
        <taxon>Candidatus Jettenia</taxon>
    </lineage>
</organism>
<name>A0A533Q8X5_9BACT</name>
<comment type="caution">
    <text evidence="1">The sequence shown here is derived from an EMBL/GenBank/DDBJ whole genome shotgun (WGS) entry which is preliminary data.</text>
</comment>
<protein>
    <submittedName>
        <fullName evidence="1">Uncharacterized protein</fullName>
    </submittedName>
</protein>
<evidence type="ECO:0000313" key="1">
    <source>
        <dbReference type="EMBL" id="TLD41137.1"/>
    </source>
</evidence>
<proteinExistence type="predicted"/>
<accession>A0A533Q8X5</accession>
<evidence type="ECO:0000313" key="2">
    <source>
        <dbReference type="Proteomes" id="UP000319783"/>
    </source>
</evidence>
<gene>
    <name evidence="1" type="ORF">JETT_2602</name>
</gene>
<reference evidence="1 2" key="1">
    <citation type="submission" date="2019-04" db="EMBL/GenBank/DDBJ databases">
        <title>Genome of a novel bacterium Candidatus Jettenia ecosi reconstructed from metagenome of an anammox bioreactor.</title>
        <authorList>
            <person name="Mardanov A.V."/>
            <person name="Beletsky A.V."/>
            <person name="Ravin N.V."/>
            <person name="Botchkova E.A."/>
            <person name="Litti Y.V."/>
            <person name="Nozhevnikova A.N."/>
        </authorList>
    </citation>
    <scope>NUCLEOTIDE SEQUENCE [LARGE SCALE GENOMIC DNA]</scope>
    <source>
        <strain evidence="1">J2</strain>
    </source>
</reference>
<dbReference type="EMBL" id="SULG01000061">
    <property type="protein sequence ID" value="TLD41137.1"/>
    <property type="molecule type" value="Genomic_DNA"/>
</dbReference>
<dbReference type="Proteomes" id="UP000319783">
    <property type="component" value="Unassembled WGS sequence"/>
</dbReference>
<dbReference type="AlphaFoldDB" id="A0A533Q8X5"/>
<sequence>MYITFFYKHFTPMGSFFKNYRVMSSKDYGVTSYGISSFNVEEL</sequence>